<organism evidence="1 2">
    <name type="scientific">Candidatus Adlerbacteria bacterium GW2011_GWC1_50_9</name>
    <dbReference type="NCBI Taxonomy" id="1618608"/>
    <lineage>
        <taxon>Bacteria</taxon>
        <taxon>Candidatus Adleribacteriota</taxon>
    </lineage>
</organism>
<name>A0A0G1WS96_9BACT</name>
<evidence type="ECO:0000313" key="1">
    <source>
        <dbReference type="EMBL" id="KKW21636.1"/>
    </source>
</evidence>
<reference evidence="1 2" key="1">
    <citation type="journal article" date="2015" name="Nature">
        <title>rRNA introns, odd ribosomes, and small enigmatic genomes across a large radiation of phyla.</title>
        <authorList>
            <person name="Brown C.T."/>
            <person name="Hug L.A."/>
            <person name="Thomas B.C."/>
            <person name="Sharon I."/>
            <person name="Castelle C.J."/>
            <person name="Singh A."/>
            <person name="Wilkins M.J."/>
            <person name="Williams K.H."/>
            <person name="Banfield J.F."/>
        </authorList>
    </citation>
    <scope>NUCLEOTIDE SEQUENCE [LARGE SCALE GENOMIC DNA]</scope>
</reference>
<dbReference type="AlphaFoldDB" id="A0A0G1WS96"/>
<protein>
    <submittedName>
        <fullName evidence="1">Uncharacterized protein</fullName>
    </submittedName>
</protein>
<comment type="caution">
    <text evidence="1">The sequence shown here is derived from an EMBL/GenBank/DDBJ whole genome shotgun (WGS) entry which is preliminary data.</text>
</comment>
<accession>A0A0G1WS96</accession>
<sequence length="128" mass="14222">AEEAFVAKTRLGMIPREWESIKSLETRELLNQTPEGATKMNPAELRQWHETQKPKLPGASSFDSFRKQALLADAIRESLKTKSDQEYLKSLPVRELVRNFVLAETGKGGAAGEVAEKTAGFDHTIQAP</sequence>
<gene>
    <name evidence="1" type="ORF">UY61_C0002G0020</name>
</gene>
<feature type="non-terminal residue" evidence="1">
    <location>
        <position position="1"/>
    </location>
</feature>
<dbReference type="Proteomes" id="UP000034201">
    <property type="component" value="Unassembled WGS sequence"/>
</dbReference>
<dbReference type="EMBL" id="LCQQ01000002">
    <property type="protein sequence ID" value="KKW21636.1"/>
    <property type="molecule type" value="Genomic_DNA"/>
</dbReference>
<proteinExistence type="predicted"/>
<evidence type="ECO:0000313" key="2">
    <source>
        <dbReference type="Proteomes" id="UP000034201"/>
    </source>
</evidence>